<dbReference type="GO" id="GO:0005737">
    <property type="term" value="C:cytoplasm"/>
    <property type="evidence" value="ECO:0007669"/>
    <property type="project" value="UniProtKB-ARBA"/>
</dbReference>
<dbReference type="CDD" id="cd23165">
    <property type="entry name" value="Prefoldin_4"/>
    <property type="match status" value="1"/>
</dbReference>
<evidence type="ECO:0000313" key="8">
    <source>
        <dbReference type="Proteomes" id="UP000235965"/>
    </source>
</evidence>
<feature type="coiled-coil region" evidence="6">
    <location>
        <begin position="33"/>
        <end position="124"/>
    </location>
</feature>
<proteinExistence type="inferred from homology"/>
<dbReference type="InterPro" id="IPR002777">
    <property type="entry name" value="PFD_beta-like"/>
</dbReference>
<dbReference type="InterPro" id="IPR009053">
    <property type="entry name" value="Prefoldin"/>
</dbReference>
<dbReference type="PIRSF" id="PIRSF016477">
    <property type="entry name" value="Prefoldin_subunit_4"/>
    <property type="match status" value="1"/>
</dbReference>
<dbReference type="Proteomes" id="UP000235965">
    <property type="component" value="Unassembled WGS sequence"/>
</dbReference>
<comment type="similarity">
    <text evidence="1 5">Belongs to the prefoldin subunit beta family.</text>
</comment>
<evidence type="ECO:0000256" key="1">
    <source>
        <dbReference type="ARBA" id="ARBA00008045"/>
    </source>
</evidence>
<protein>
    <recommendedName>
        <fullName evidence="5">Prefoldin subunit 4</fullName>
    </recommendedName>
</protein>
<dbReference type="Gene3D" id="1.10.287.370">
    <property type="match status" value="1"/>
</dbReference>
<comment type="function">
    <text evidence="4 5">Binds specifically to cytosolic chaperonin (c-CPN) and transfers target proteins to it. Binds to nascent polypeptide chain and promotes folding in an environment in which there are many competing pathways for nonnative proteins.</text>
</comment>
<evidence type="ECO:0000256" key="4">
    <source>
        <dbReference type="ARBA" id="ARBA00024667"/>
    </source>
</evidence>
<dbReference type="InParanoid" id="A0A2J7Q722"/>
<keyword evidence="6" id="KW-0175">Coiled coil</keyword>
<gene>
    <name evidence="7" type="primary">PFDN4</name>
    <name evidence="7" type="ORF">B7P43_G09654</name>
</gene>
<accession>A0A2J7Q722</accession>
<comment type="caution">
    <text evidence="7">The sequence shown here is derived from an EMBL/GenBank/DDBJ whole genome shotgun (WGS) entry which is preliminary data.</text>
</comment>
<dbReference type="FunFam" id="1.10.287.370:FF:000005">
    <property type="entry name" value="Prefoldin subunit 4"/>
    <property type="match status" value="1"/>
</dbReference>
<reference evidence="7 8" key="1">
    <citation type="submission" date="2017-12" db="EMBL/GenBank/DDBJ databases">
        <title>Hemimetabolous genomes reveal molecular basis of termite eusociality.</title>
        <authorList>
            <person name="Harrison M.C."/>
            <person name="Jongepier E."/>
            <person name="Robertson H.M."/>
            <person name="Arning N."/>
            <person name="Bitard-Feildel T."/>
            <person name="Chao H."/>
            <person name="Childers C.P."/>
            <person name="Dinh H."/>
            <person name="Doddapaneni H."/>
            <person name="Dugan S."/>
            <person name="Gowin J."/>
            <person name="Greiner C."/>
            <person name="Han Y."/>
            <person name="Hu H."/>
            <person name="Hughes D.S.T."/>
            <person name="Huylmans A.-K."/>
            <person name="Kemena C."/>
            <person name="Kremer L.P.M."/>
            <person name="Lee S.L."/>
            <person name="Lopez-Ezquerra A."/>
            <person name="Mallet L."/>
            <person name="Monroy-Kuhn J.M."/>
            <person name="Moser A."/>
            <person name="Murali S.C."/>
            <person name="Muzny D.M."/>
            <person name="Otani S."/>
            <person name="Piulachs M.-D."/>
            <person name="Poelchau M."/>
            <person name="Qu J."/>
            <person name="Schaub F."/>
            <person name="Wada-Katsumata A."/>
            <person name="Worley K.C."/>
            <person name="Xie Q."/>
            <person name="Ylla G."/>
            <person name="Poulsen M."/>
            <person name="Gibbs R.A."/>
            <person name="Schal C."/>
            <person name="Richards S."/>
            <person name="Belles X."/>
            <person name="Korb J."/>
            <person name="Bornberg-Bauer E."/>
        </authorList>
    </citation>
    <scope>NUCLEOTIDE SEQUENCE [LARGE SCALE GENOMIC DNA]</scope>
    <source>
        <tissue evidence="7">Whole body</tissue>
    </source>
</reference>
<evidence type="ECO:0000256" key="2">
    <source>
        <dbReference type="ARBA" id="ARBA00011695"/>
    </source>
</evidence>
<evidence type="ECO:0000256" key="6">
    <source>
        <dbReference type="SAM" id="Coils"/>
    </source>
</evidence>
<dbReference type="PANTHER" id="PTHR21100:SF9">
    <property type="entry name" value="PREFOLDIN SUBUNIT 4"/>
    <property type="match status" value="1"/>
</dbReference>
<comment type="subunit">
    <text evidence="2 5">Heterohexamer of two PFD-alpha type and four PFD-beta type subunits.</text>
</comment>
<evidence type="ECO:0000256" key="3">
    <source>
        <dbReference type="ARBA" id="ARBA00023186"/>
    </source>
</evidence>
<dbReference type="GO" id="GO:0016272">
    <property type="term" value="C:prefoldin complex"/>
    <property type="evidence" value="ECO:0007669"/>
    <property type="project" value="UniProtKB-UniRule"/>
</dbReference>
<keyword evidence="3 5" id="KW-0143">Chaperone</keyword>
<name>A0A2J7Q722_9NEOP</name>
<dbReference type="GO" id="GO:0006457">
    <property type="term" value="P:protein folding"/>
    <property type="evidence" value="ECO:0007669"/>
    <property type="project" value="UniProtKB-UniRule"/>
</dbReference>
<dbReference type="OrthoDB" id="10250441at2759"/>
<evidence type="ECO:0000256" key="5">
    <source>
        <dbReference type="PIRNR" id="PIRNR016477"/>
    </source>
</evidence>
<dbReference type="Pfam" id="PF01920">
    <property type="entry name" value="Prefoldin_2"/>
    <property type="match status" value="1"/>
</dbReference>
<dbReference type="FunCoup" id="A0A2J7Q722">
    <property type="interactions" value="1342"/>
</dbReference>
<keyword evidence="8" id="KW-1185">Reference proteome</keyword>
<dbReference type="SUPFAM" id="SSF46579">
    <property type="entry name" value="Prefoldin"/>
    <property type="match status" value="1"/>
</dbReference>
<dbReference type="GO" id="GO:0051082">
    <property type="term" value="F:unfolded protein binding"/>
    <property type="evidence" value="ECO:0007669"/>
    <property type="project" value="InterPro"/>
</dbReference>
<organism evidence="7 8">
    <name type="scientific">Cryptotermes secundus</name>
    <dbReference type="NCBI Taxonomy" id="105785"/>
    <lineage>
        <taxon>Eukaryota</taxon>
        <taxon>Metazoa</taxon>
        <taxon>Ecdysozoa</taxon>
        <taxon>Arthropoda</taxon>
        <taxon>Hexapoda</taxon>
        <taxon>Insecta</taxon>
        <taxon>Pterygota</taxon>
        <taxon>Neoptera</taxon>
        <taxon>Polyneoptera</taxon>
        <taxon>Dictyoptera</taxon>
        <taxon>Blattodea</taxon>
        <taxon>Blattoidea</taxon>
        <taxon>Termitoidae</taxon>
        <taxon>Kalotermitidae</taxon>
        <taxon>Cryptotermitinae</taxon>
        <taxon>Cryptotermes</taxon>
    </lineage>
</organism>
<dbReference type="InterPro" id="IPR016661">
    <property type="entry name" value="PFDN4"/>
</dbReference>
<evidence type="ECO:0000313" key="7">
    <source>
        <dbReference type="EMBL" id="PNF24379.1"/>
    </source>
</evidence>
<dbReference type="EMBL" id="NEVH01017447">
    <property type="protein sequence ID" value="PNF24379.1"/>
    <property type="molecule type" value="Genomic_DNA"/>
</dbReference>
<sequence>MAKCGSSSSTKGSFNSDSDVHITYEDQQKINKFARHNAKLDDFKDELKVKQNELKNIEDACDELMLADSDENIPFFMGEAFIYHGMEKTQKKLEEAKARVHSEIEDLEMKCAELRSSMSDMKTQLYAKFGNHINLEAEDD</sequence>
<dbReference type="AlphaFoldDB" id="A0A2J7Q722"/>
<dbReference type="STRING" id="105785.A0A2J7Q722"/>
<dbReference type="PANTHER" id="PTHR21100">
    <property type="entry name" value="PREFOLDIN SUBUNIT 4"/>
    <property type="match status" value="1"/>
</dbReference>